<evidence type="ECO:0000256" key="2">
    <source>
        <dbReference type="ARBA" id="ARBA00012251"/>
    </source>
</evidence>
<evidence type="ECO:0000313" key="12">
    <source>
        <dbReference type="EMBL" id="CAF4112315.1"/>
    </source>
</evidence>
<feature type="transmembrane region" description="Helical" evidence="9">
    <location>
        <begin position="404"/>
        <end position="426"/>
    </location>
</feature>
<evidence type="ECO:0000256" key="6">
    <source>
        <dbReference type="ARBA" id="ARBA00022771"/>
    </source>
</evidence>
<feature type="domain" description="RING-type" evidence="10">
    <location>
        <begin position="168"/>
        <end position="400"/>
    </location>
</feature>
<dbReference type="InterPro" id="IPR002867">
    <property type="entry name" value="IBR_dom"/>
</dbReference>
<dbReference type="SUPFAM" id="SSF57850">
    <property type="entry name" value="RING/U-box"/>
    <property type="match status" value="3"/>
</dbReference>
<reference evidence="11" key="1">
    <citation type="submission" date="2021-02" db="EMBL/GenBank/DDBJ databases">
        <authorList>
            <person name="Nowell W R."/>
        </authorList>
    </citation>
    <scope>NUCLEOTIDE SEQUENCE</scope>
</reference>
<keyword evidence="8" id="KW-0862">Zinc</keyword>
<comment type="caution">
    <text evidence="11">The sequence shown here is derived from an EMBL/GenBank/DDBJ whole genome shotgun (WGS) entry which is preliminary data.</text>
</comment>
<dbReference type="Proteomes" id="UP000681722">
    <property type="component" value="Unassembled WGS sequence"/>
</dbReference>
<dbReference type="PANTHER" id="PTHR11685">
    <property type="entry name" value="RBR FAMILY RING FINGER AND IBR DOMAIN-CONTAINING"/>
    <property type="match status" value="1"/>
</dbReference>
<evidence type="ECO:0000256" key="8">
    <source>
        <dbReference type="ARBA" id="ARBA00022833"/>
    </source>
</evidence>
<keyword evidence="9" id="KW-0472">Membrane</keyword>
<accession>A0A815D6M5</accession>
<dbReference type="PROSITE" id="PS51873">
    <property type="entry name" value="TRIAD"/>
    <property type="match status" value="1"/>
</dbReference>
<dbReference type="EMBL" id="CAJNOQ010012290">
    <property type="protein sequence ID" value="CAF1296699.1"/>
    <property type="molecule type" value="Genomic_DNA"/>
</dbReference>
<keyword evidence="4" id="KW-0479">Metal-binding</keyword>
<evidence type="ECO:0000256" key="1">
    <source>
        <dbReference type="ARBA" id="ARBA00001798"/>
    </source>
</evidence>
<evidence type="ECO:0000256" key="9">
    <source>
        <dbReference type="SAM" id="Phobius"/>
    </source>
</evidence>
<evidence type="ECO:0000313" key="13">
    <source>
        <dbReference type="Proteomes" id="UP000663829"/>
    </source>
</evidence>
<dbReference type="Gene3D" id="1.20.120.1750">
    <property type="match status" value="1"/>
</dbReference>
<dbReference type="GO" id="GO:0061630">
    <property type="term" value="F:ubiquitin protein ligase activity"/>
    <property type="evidence" value="ECO:0007669"/>
    <property type="project" value="UniProtKB-EC"/>
</dbReference>
<evidence type="ECO:0000256" key="5">
    <source>
        <dbReference type="ARBA" id="ARBA00022737"/>
    </source>
</evidence>
<protein>
    <recommendedName>
        <fullName evidence="2">RBR-type E3 ubiquitin transferase</fullName>
        <ecNumber evidence="2">2.3.2.31</ecNumber>
    </recommendedName>
</protein>
<dbReference type="AlphaFoldDB" id="A0A815D6M5"/>
<dbReference type="Proteomes" id="UP000663829">
    <property type="component" value="Unassembled WGS sequence"/>
</dbReference>
<keyword evidence="9" id="KW-0812">Transmembrane</keyword>
<keyword evidence="3" id="KW-0808">Transferase</keyword>
<name>A0A815D6M5_9BILA</name>
<dbReference type="GO" id="GO:0016567">
    <property type="term" value="P:protein ubiquitination"/>
    <property type="evidence" value="ECO:0007669"/>
    <property type="project" value="InterPro"/>
</dbReference>
<dbReference type="InterPro" id="IPR044066">
    <property type="entry name" value="TRIAD_supradom"/>
</dbReference>
<dbReference type="OrthoDB" id="10009520at2759"/>
<evidence type="ECO:0000259" key="10">
    <source>
        <dbReference type="PROSITE" id="PS51873"/>
    </source>
</evidence>
<dbReference type="Pfam" id="PF01485">
    <property type="entry name" value="IBR"/>
    <property type="match status" value="1"/>
</dbReference>
<sequence length="608" mass="69104">MTEQFTVDPSKDSVDRRSSVSCLLRRSLSNKINLSSPPITSSSAASSTASLAGYCIELGNIAHSLKLATHHLSSVANNNSNSNQTSDTSIIVEDNEINENITESLPLSLSCSLSLEKDHEHQLNFQQAHQTRDPSEIEDYSLSNNADNANFNIDTTLFEDLLSSGQYVTSPCSICFHDTISPQPVSCCCFLSCTACWKQYINTALSDGRIKISCPSNECKKYLTRETIISFIRCDQALHERYLSLYILANQNPKSKTCPRCNNLYSLDNSSANATIIQTTKKVLKKKNEYKKIPTQVQCSECSFIWCFQCWAPWHDNLTCKQFAKGDKQLRKWLNQKNDEQWNARKCPKCSSLIQRAGGCPHMTCHACNCNIFGCPYNFHPEKPWLRRTIRGLIASSLVITSPVVVVGAITAAVTVLPPFAIYRLIKHLREKRSSYHYQWIVTDDRHFQLLNEFDEDHPIYPDDMLQALREQFEGLIDQRNEDSGQLQNNNDSNDDVYETVYHSNLQDDNEVSVYGKWNYVFSNMDVENLFKDLNIESSVTINNDNNNNPNARLCQEMFCTAPSTPVIHRNNVIRSKLNRSKSLHDVLSKDWKLSRSQLSNSIDEHLQ</sequence>
<keyword evidence="5" id="KW-0677">Repeat</keyword>
<comment type="catalytic activity">
    <reaction evidence="1">
        <text>[E2 ubiquitin-conjugating enzyme]-S-ubiquitinyl-L-cysteine + [acceptor protein]-L-lysine = [E2 ubiquitin-conjugating enzyme]-L-cysteine + [acceptor protein]-N(6)-ubiquitinyl-L-lysine.</text>
        <dbReference type="EC" id="2.3.2.31"/>
    </reaction>
</comment>
<dbReference type="SMART" id="SM00647">
    <property type="entry name" value="IBR"/>
    <property type="match status" value="1"/>
</dbReference>
<proteinExistence type="predicted"/>
<evidence type="ECO:0000256" key="4">
    <source>
        <dbReference type="ARBA" id="ARBA00022723"/>
    </source>
</evidence>
<dbReference type="EC" id="2.3.2.31" evidence="2"/>
<dbReference type="CDD" id="cd20342">
    <property type="entry name" value="BRcat_RBR_RNF217"/>
    <property type="match status" value="1"/>
</dbReference>
<keyword evidence="13" id="KW-1185">Reference proteome</keyword>
<evidence type="ECO:0000256" key="7">
    <source>
        <dbReference type="ARBA" id="ARBA00022786"/>
    </source>
</evidence>
<dbReference type="GO" id="GO:0008270">
    <property type="term" value="F:zinc ion binding"/>
    <property type="evidence" value="ECO:0007669"/>
    <property type="project" value="UniProtKB-KW"/>
</dbReference>
<evidence type="ECO:0000256" key="3">
    <source>
        <dbReference type="ARBA" id="ARBA00022679"/>
    </source>
</evidence>
<organism evidence="11 13">
    <name type="scientific">Didymodactylos carnosus</name>
    <dbReference type="NCBI Taxonomy" id="1234261"/>
    <lineage>
        <taxon>Eukaryota</taxon>
        <taxon>Metazoa</taxon>
        <taxon>Spiralia</taxon>
        <taxon>Gnathifera</taxon>
        <taxon>Rotifera</taxon>
        <taxon>Eurotatoria</taxon>
        <taxon>Bdelloidea</taxon>
        <taxon>Philodinida</taxon>
        <taxon>Philodinidae</taxon>
        <taxon>Didymodactylos</taxon>
    </lineage>
</organism>
<gene>
    <name evidence="11" type="ORF">GPM918_LOCUS28311</name>
    <name evidence="12" type="ORF">SRO942_LOCUS28801</name>
</gene>
<dbReference type="InterPro" id="IPR031127">
    <property type="entry name" value="E3_UB_ligase_RBR"/>
</dbReference>
<keyword evidence="7" id="KW-0833">Ubl conjugation pathway</keyword>
<keyword evidence="6" id="KW-0863">Zinc-finger</keyword>
<evidence type="ECO:0000313" key="11">
    <source>
        <dbReference type="EMBL" id="CAF1296699.1"/>
    </source>
</evidence>
<keyword evidence="9" id="KW-1133">Transmembrane helix</keyword>
<dbReference type="EMBL" id="CAJOBC010035311">
    <property type="protein sequence ID" value="CAF4112315.1"/>
    <property type="molecule type" value="Genomic_DNA"/>
</dbReference>
<dbReference type="InterPro" id="IPR047551">
    <property type="entry name" value="BRcat_RBR_RNF217"/>
</dbReference>